<proteinExistence type="predicted"/>
<evidence type="ECO:0008006" key="5">
    <source>
        <dbReference type="Google" id="ProtNLM"/>
    </source>
</evidence>
<feature type="compositionally biased region" description="Low complexity" evidence="1">
    <location>
        <begin position="114"/>
        <end position="138"/>
    </location>
</feature>
<evidence type="ECO:0000256" key="1">
    <source>
        <dbReference type="SAM" id="MobiDB-lite"/>
    </source>
</evidence>
<keyword evidence="4" id="KW-1185">Reference proteome</keyword>
<feature type="region of interest" description="Disordered" evidence="1">
    <location>
        <begin position="109"/>
        <end position="180"/>
    </location>
</feature>
<dbReference type="HOGENOM" id="CLU_810542_0_0_7"/>
<dbReference type="eggNOG" id="ENOG5033DC3">
    <property type="taxonomic scope" value="Bacteria"/>
</dbReference>
<evidence type="ECO:0000313" key="3">
    <source>
        <dbReference type="EMBL" id="AGH96159.1"/>
    </source>
</evidence>
<feature type="chain" id="PRO_5004060469" description="SCP domain-containing protein" evidence="2">
    <location>
        <begin position="22"/>
        <end position="342"/>
    </location>
</feature>
<dbReference type="Gene3D" id="3.90.1720.10">
    <property type="entry name" value="endopeptidase domain like (from Nostoc punctiforme)"/>
    <property type="match status" value="1"/>
</dbReference>
<dbReference type="PATRIC" id="fig|1184267.3.peg.1968"/>
<organism evidence="3 4">
    <name type="scientific">Pseudobdellovibrio exovorus JSS</name>
    <dbReference type="NCBI Taxonomy" id="1184267"/>
    <lineage>
        <taxon>Bacteria</taxon>
        <taxon>Pseudomonadati</taxon>
        <taxon>Bdellovibrionota</taxon>
        <taxon>Bdellovibrionia</taxon>
        <taxon>Bdellovibrionales</taxon>
        <taxon>Pseudobdellovibrionaceae</taxon>
        <taxon>Pseudobdellovibrio</taxon>
    </lineage>
</organism>
<sequence length="342" mass="38299">MCFTRVITFLAIFASWTTAWANNTTYVMRATSYFIRSSPDFGSHRNNLVGVLTKDSRFKVLERQQRPDGSWAVRIEVKREDLGRNGNLNSSPTRQYWIFQSNDQDYVRADGRTDTTTTAGRDQSRTCTGSDCSGSSTRQPIPRRTQDDFAAVSREATRRAEEATPTADTNRRPSAGAPTRAEIANYSSSSKVTRMINYAQRNFGHNRRGGGRCYRRVKDSLVAGNLIPNWYSDQAAKNAVHTLKGRGFINLLDYEPYKSEIKKASDAPKGAILVYENIPASNAACRRRSKSCGHIEIKMDGPGRPGYISDYRSATAISETSASYTRRGPLYRLIGVMVKRNP</sequence>
<dbReference type="EMBL" id="CP003537">
    <property type="protein sequence ID" value="AGH96159.1"/>
    <property type="molecule type" value="Genomic_DNA"/>
</dbReference>
<dbReference type="Proteomes" id="UP000012040">
    <property type="component" value="Chromosome"/>
</dbReference>
<gene>
    <name evidence="3" type="ORF">A11Q_1943</name>
</gene>
<feature type="signal peptide" evidence="2">
    <location>
        <begin position="1"/>
        <end position="21"/>
    </location>
</feature>
<reference evidence="3 4" key="1">
    <citation type="journal article" date="2013" name="ISME J.">
        <title>By their genes ye shall know them: genomic signatures of predatory bacteria.</title>
        <authorList>
            <person name="Pasternak Z."/>
            <person name="Pietrokovski S."/>
            <person name="Rotem O."/>
            <person name="Gophna U."/>
            <person name="Lurie-Weinberger M.N."/>
            <person name="Jurkevitch E."/>
        </authorList>
    </citation>
    <scope>NUCLEOTIDE SEQUENCE [LARGE SCALE GENOMIC DNA]</scope>
    <source>
        <strain evidence="3 4">JSS</strain>
    </source>
</reference>
<keyword evidence="2" id="KW-0732">Signal</keyword>
<dbReference type="STRING" id="1184267.A11Q_1943"/>
<accession>M4VSH7</accession>
<protein>
    <recommendedName>
        <fullName evidence="5">SCP domain-containing protein</fullName>
    </recommendedName>
</protein>
<evidence type="ECO:0000313" key="4">
    <source>
        <dbReference type="Proteomes" id="UP000012040"/>
    </source>
</evidence>
<evidence type="ECO:0000256" key="2">
    <source>
        <dbReference type="SAM" id="SignalP"/>
    </source>
</evidence>
<dbReference type="KEGG" id="bex:A11Q_1943"/>
<dbReference type="AlphaFoldDB" id="M4VSH7"/>
<name>M4VSH7_9BACT</name>